<evidence type="ECO:0000313" key="2">
    <source>
        <dbReference type="Proteomes" id="UP000323707"/>
    </source>
</evidence>
<proteinExistence type="predicted"/>
<dbReference type="AlphaFoldDB" id="A0A5M9QS83"/>
<reference evidence="1 2" key="1">
    <citation type="submission" date="2019-09" db="EMBL/GenBank/DDBJ databases">
        <title>Draft genome sequence of various Type strains from the CCUG.</title>
        <authorList>
            <person name="Pineiro-Iglesias B."/>
            <person name="Tunovic T."/>
            <person name="Unosson C."/>
            <person name="Inganas E."/>
            <person name="Ohlen M."/>
            <person name="Cardew S."/>
            <person name="Jensie-Markopoulos S."/>
            <person name="Salva-Serra F."/>
            <person name="Jaen-Luchoro D."/>
            <person name="Karlsson R."/>
            <person name="Svensson-Stadler L."/>
            <person name="Chun J."/>
            <person name="Moore E."/>
        </authorList>
    </citation>
    <scope>NUCLEOTIDE SEQUENCE [LARGE SCALE GENOMIC DNA]</scope>
    <source>
        <strain evidence="1 2">CCUG 32756T</strain>
    </source>
</reference>
<name>A0A5M9QS83_9HELI</name>
<organism evidence="1 2">
    <name type="scientific">Helicobacter canis</name>
    <dbReference type="NCBI Taxonomy" id="29419"/>
    <lineage>
        <taxon>Bacteria</taxon>
        <taxon>Pseudomonadati</taxon>
        <taxon>Campylobacterota</taxon>
        <taxon>Epsilonproteobacteria</taxon>
        <taxon>Campylobacterales</taxon>
        <taxon>Helicobacteraceae</taxon>
        <taxon>Helicobacter</taxon>
    </lineage>
</organism>
<evidence type="ECO:0000313" key="1">
    <source>
        <dbReference type="EMBL" id="KAA8711453.1"/>
    </source>
</evidence>
<dbReference type="EMBL" id="VXKE01000001">
    <property type="protein sequence ID" value="KAA8711453.1"/>
    <property type="molecule type" value="Genomic_DNA"/>
</dbReference>
<protein>
    <submittedName>
        <fullName evidence="1">Uncharacterized protein</fullName>
    </submittedName>
</protein>
<accession>A0A5M9QS83</accession>
<dbReference type="RefSeq" id="WP_150336542.1">
    <property type="nucleotide sequence ID" value="NZ_JAERIX010000056.1"/>
</dbReference>
<dbReference type="Proteomes" id="UP000323707">
    <property type="component" value="Unassembled WGS sequence"/>
</dbReference>
<gene>
    <name evidence="1" type="ORF">F4V45_00270</name>
</gene>
<sequence length="523" mass="58525">MRVLACVVLMVLSVQGANDPKNRDFSFVGARDFARFFTPAPTPIAIDSTAKEPSAAHFGSFAKDSSPFAPFIHDKSLESLTFAPSTILRINAKAFEKELASRRTLLQAQAVLFQAMRDDQAKRDDKEIYLTLAMLEYRLNGFYHLRTLVAYIRAYLHAGGDRAGLPSQLAPLLALLNEQSTFASLAQILPTLLRDPSQLHSHLFIALDRQSHSFVRTFTQGARGCVGLITQDSQAFALCLPPFIDEPLLLPFDGRLYIIAGSRIYLVQSPAATLDLPSYAALVYEEKNRPKICLYAAELLDTQRQAHLANDLARAGYGVSPRALAQWQKDIAQNDELVEYLGYFDVFNDGRRVPLARTHTMIAQGLPFYEAFVLDPNTLQADILLSHPSMVIGGRIASLFFVQHKGETLGCVRDEAHREEKLFRFHRDSLPELVAHSRLEKSLRTIRPLLPPTKARQGLCSMEKKGESDTRYGLLSFGEYIITESNLCDKQMQKALAQCASFDKENELECRLKAINEAMENVL</sequence>
<comment type="caution">
    <text evidence="1">The sequence shown here is derived from an EMBL/GenBank/DDBJ whole genome shotgun (WGS) entry which is preliminary data.</text>
</comment>